<keyword evidence="3" id="KW-0949">S-adenosyl-L-methionine</keyword>
<dbReference type="Pfam" id="PF01596">
    <property type="entry name" value="Methyltransf_3"/>
    <property type="match status" value="1"/>
</dbReference>
<dbReference type="AlphaFoldDB" id="A0A2Z7CZM7"/>
<dbReference type="EMBL" id="KQ991087">
    <property type="protein sequence ID" value="KZV52385.1"/>
    <property type="molecule type" value="Genomic_DNA"/>
</dbReference>
<comment type="similarity">
    <text evidence="6">Belongs to the class I-like SAM-binding methyltransferase superfamily. Cation-dependent O-methyltransferase family.</text>
</comment>
<dbReference type="PANTHER" id="PTHR10509:SF34">
    <property type="entry name" value="TAPETUM-SPECIFIC METHYLTRANSFERASE 1"/>
    <property type="match status" value="1"/>
</dbReference>
<sequence>MMNVTADDGLIISMLLKIMNAQKTIEMESALALPDDGKIVAIDIDSEAFETGLPISRRQTWNTKSSTLNLKPTWFSRNLLLI</sequence>
<evidence type="ECO:0000256" key="5">
    <source>
        <dbReference type="ARBA" id="ARBA00022733"/>
    </source>
</evidence>
<dbReference type="GO" id="GO:0008171">
    <property type="term" value="F:O-methyltransferase activity"/>
    <property type="evidence" value="ECO:0007669"/>
    <property type="project" value="InterPro"/>
</dbReference>
<proteinExistence type="inferred from homology"/>
<dbReference type="GO" id="GO:0046872">
    <property type="term" value="F:metal ion binding"/>
    <property type="evidence" value="ECO:0007669"/>
    <property type="project" value="UniProtKB-KW"/>
</dbReference>
<dbReference type="InterPro" id="IPR050362">
    <property type="entry name" value="Cation-dep_OMT"/>
</dbReference>
<protein>
    <submittedName>
        <fullName evidence="7">Flavonoid 3',5'-methyltransferase-like</fullName>
    </submittedName>
</protein>
<accession>A0A2Z7CZM7</accession>
<dbReference type="GO" id="GO:0009809">
    <property type="term" value="P:lignin biosynthetic process"/>
    <property type="evidence" value="ECO:0007669"/>
    <property type="project" value="UniProtKB-KW"/>
</dbReference>
<dbReference type="PANTHER" id="PTHR10509">
    <property type="entry name" value="O-METHYLTRANSFERASE-RELATED"/>
    <property type="match status" value="1"/>
</dbReference>
<evidence type="ECO:0000256" key="6">
    <source>
        <dbReference type="ARBA" id="ARBA00023453"/>
    </source>
</evidence>
<evidence type="ECO:0000313" key="8">
    <source>
        <dbReference type="Proteomes" id="UP000250235"/>
    </source>
</evidence>
<keyword evidence="2 7" id="KW-0808">Transferase</keyword>
<keyword evidence="8" id="KW-1185">Reference proteome</keyword>
<evidence type="ECO:0000256" key="2">
    <source>
        <dbReference type="ARBA" id="ARBA00022679"/>
    </source>
</evidence>
<evidence type="ECO:0000256" key="1">
    <source>
        <dbReference type="ARBA" id="ARBA00022603"/>
    </source>
</evidence>
<dbReference type="Proteomes" id="UP000250235">
    <property type="component" value="Unassembled WGS sequence"/>
</dbReference>
<name>A0A2Z7CZM7_9LAMI</name>
<evidence type="ECO:0000256" key="3">
    <source>
        <dbReference type="ARBA" id="ARBA00022691"/>
    </source>
</evidence>
<dbReference type="GO" id="GO:0032259">
    <property type="term" value="P:methylation"/>
    <property type="evidence" value="ECO:0007669"/>
    <property type="project" value="UniProtKB-KW"/>
</dbReference>
<reference evidence="7 8" key="1">
    <citation type="journal article" date="2015" name="Proc. Natl. Acad. Sci. U.S.A.">
        <title>The resurrection genome of Boea hygrometrica: A blueprint for survival of dehydration.</title>
        <authorList>
            <person name="Xiao L."/>
            <person name="Yang G."/>
            <person name="Zhang L."/>
            <person name="Yang X."/>
            <person name="Zhao S."/>
            <person name="Ji Z."/>
            <person name="Zhou Q."/>
            <person name="Hu M."/>
            <person name="Wang Y."/>
            <person name="Chen M."/>
            <person name="Xu Y."/>
            <person name="Jin H."/>
            <person name="Xiao X."/>
            <person name="Hu G."/>
            <person name="Bao F."/>
            <person name="Hu Y."/>
            <person name="Wan P."/>
            <person name="Li L."/>
            <person name="Deng X."/>
            <person name="Kuang T."/>
            <person name="Xiang C."/>
            <person name="Zhu J.K."/>
            <person name="Oliver M.J."/>
            <person name="He Y."/>
        </authorList>
    </citation>
    <scope>NUCLEOTIDE SEQUENCE [LARGE SCALE GENOMIC DNA]</scope>
    <source>
        <strain evidence="8">cv. XS01</strain>
    </source>
</reference>
<dbReference type="InterPro" id="IPR029063">
    <property type="entry name" value="SAM-dependent_MTases_sf"/>
</dbReference>
<dbReference type="Gene3D" id="3.40.50.150">
    <property type="entry name" value="Vaccinia Virus protein VP39"/>
    <property type="match status" value="1"/>
</dbReference>
<keyword evidence="4" id="KW-0479">Metal-binding</keyword>
<dbReference type="GO" id="GO:0008757">
    <property type="term" value="F:S-adenosylmethionine-dependent methyltransferase activity"/>
    <property type="evidence" value="ECO:0007669"/>
    <property type="project" value="TreeGrafter"/>
</dbReference>
<dbReference type="OrthoDB" id="10251242at2759"/>
<dbReference type="UniPathway" id="UPA00711"/>
<keyword evidence="1 7" id="KW-0489">Methyltransferase</keyword>
<dbReference type="InterPro" id="IPR002935">
    <property type="entry name" value="SAM_O-MeTrfase"/>
</dbReference>
<evidence type="ECO:0000313" key="7">
    <source>
        <dbReference type="EMBL" id="KZV52385.1"/>
    </source>
</evidence>
<evidence type="ECO:0000256" key="4">
    <source>
        <dbReference type="ARBA" id="ARBA00022723"/>
    </source>
</evidence>
<gene>
    <name evidence="7" type="ORF">F511_32946</name>
</gene>
<organism evidence="7 8">
    <name type="scientific">Dorcoceras hygrometricum</name>
    <dbReference type="NCBI Taxonomy" id="472368"/>
    <lineage>
        <taxon>Eukaryota</taxon>
        <taxon>Viridiplantae</taxon>
        <taxon>Streptophyta</taxon>
        <taxon>Embryophyta</taxon>
        <taxon>Tracheophyta</taxon>
        <taxon>Spermatophyta</taxon>
        <taxon>Magnoliopsida</taxon>
        <taxon>eudicotyledons</taxon>
        <taxon>Gunneridae</taxon>
        <taxon>Pentapetalae</taxon>
        <taxon>asterids</taxon>
        <taxon>lamiids</taxon>
        <taxon>Lamiales</taxon>
        <taxon>Gesneriaceae</taxon>
        <taxon>Didymocarpoideae</taxon>
        <taxon>Trichosporeae</taxon>
        <taxon>Loxocarpinae</taxon>
        <taxon>Dorcoceras</taxon>
    </lineage>
</organism>
<keyword evidence="5" id="KW-0438">Lignin biosynthesis</keyword>